<dbReference type="AlphaFoldDB" id="A0A5B7JMD0"/>
<accession>A0A5B7JMD0</accession>
<evidence type="ECO:0000256" key="1">
    <source>
        <dbReference type="SAM" id="MobiDB-lite"/>
    </source>
</evidence>
<feature type="region of interest" description="Disordered" evidence="1">
    <location>
        <begin position="1"/>
        <end position="27"/>
    </location>
</feature>
<gene>
    <name evidence="2" type="ORF">E2C01_088612</name>
</gene>
<evidence type="ECO:0000313" key="3">
    <source>
        <dbReference type="Proteomes" id="UP000324222"/>
    </source>
</evidence>
<organism evidence="2 3">
    <name type="scientific">Portunus trituberculatus</name>
    <name type="common">Swimming crab</name>
    <name type="synonym">Neptunus trituberculatus</name>
    <dbReference type="NCBI Taxonomy" id="210409"/>
    <lineage>
        <taxon>Eukaryota</taxon>
        <taxon>Metazoa</taxon>
        <taxon>Ecdysozoa</taxon>
        <taxon>Arthropoda</taxon>
        <taxon>Crustacea</taxon>
        <taxon>Multicrustacea</taxon>
        <taxon>Malacostraca</taxon>
        <taxon>Eumalacostraca</taxon>
        <taxon>Eucarida</taxon>
        <taxon>Decapoda</taxon>
        <taxon>Pleocyemata</taxon>
        <taxon>Brachyura</taxon>
        <taxon>Eubrachyura</taxon>
        <taxon>Portunoidea</taxon>
        <taxon>Portunidae</taxon>
        <taxon>Portuninae</taxon>
        <taxon>Portunus</taxon>
    </lineage>
</organism>
<protein>
    <submittedName>
        <fullName evidence="2">Uncharacterized protein</fullName>
    </submittedName>
</protein>
<reference evidence="2 3" key="1">
    <citation type="submission" date="2019-05" db="EMBL/GenBank/DDBJ databases">
        <title>Another draft genome of Portunus trituberculatus and its Hox gene families provides insights of decapod evolution.</title>
        <authorList>
            <person name="Jeong J.-H."/>
            <person name="Song I."/>
            <person name="Kim S."/>
            <person name="Choi T."/>
            <person name="Kim D."/>
            <person name="Ryu S."/>
            <person name="Kim W."/>
        </authorList>
    </citation>
    <scope>NUCLEOTIDE SEQUENCE [LARGE SCALE GENOMIC DNA]</scope>
    <source>
        <tissue evidence="2">Muscle</tissue>
    </source>
</reference>
<proteinExistence type="predicted"/>
<comment type="caution">
    <text evidence="2">The sequence shown here is derived from an EMBL/GenBank/DDBJ whole genome shotgun (WGS) entry which is preliminary data.</text>
</comment>
<evidence type="ECO:0000313" key="2">
    <source>
        <dbReference type="EMBL" id="MPC93484.1"/>
    </source>
</evidence>
<sequence>MQIKSHINKYNNPRNTEHNANQPSIASTHPAMDLVFVPSPREERHTNWLEVVVAATTCVLVCLPGWGRV</sequence>
<dbReference type="EMBL" id="VSRR010095002">
    <property type="protein sequence ID" value="MPC93484.1"/>
    <property type="molecule type" value="Genomic_DNA"/>
</dbReference>
<dbReference type="Proteomes" id="UP000324222">
    <property type="component" value="Unassembled WGS sequence"/>
</dbReference>
<feature type="compositionally biased region" description="Polar residues" evidence="1">
    <location>
        <begin position="8"/>
        <end position="27"/>
    </location>
</feature>
<keyword evidence="3" id="KW-1185">Reference proteome</keyword>
<name>A0A5B7JMD0_PORTR</name>